<feature type="domain" description="HTH cro/C1-type" evidence="2">
    <location>
        <begin position="113"/>
        <end position="168"/>
    </location>
</feature>
<dbReference type="STRING" id="402600.SAMN05216188_13086"/>
<reference evidence="4" key="1">
    <citation type="submission" date="2016-10" db="EMBL/GenBank/DDBJ databases">
        <authorList>
            <person name="Varghese N."/>
            <person name="Submissions S."/>
        </authorList>
    </citation>
    <scope>NUCLEOTIDE SEQUENCE [LARGE SCALE GENOMIC DNA]</scope>
    <source>
        <strain evidence="4">CGMCC 4.3525</strain>
    </source>
</reference>
<dbReference type="InterPro" id="IPR010982">
    <property type="entry name" value="Lambda_DNA-bd_dom_sf"/>
</dbReference>
<dbReference type="InterPro" id="IPR001387">
    <property type="entry name" value="Cro/C1-type_HTH"/>
</dbReference>
<dbReference type="SMART" id="SM00530">
    <property type="entry name" value="HTH_XRE"/>
    <property type="match status" value="2"/>
</dbReference>
<keyword evidence="4" id="KW-1185">Reference proteome</keyword>
<dbReference type="OrthoDB" id="4966777at2"/>
<dbReference type="RefSeq" id="WP_089961079.1">
    <property type="nucleotide sequence ID" value="NZ_FOFR01000030.1"/>
</dbReference>
<evidence type="ECO:0000256" key="1">
    <source>
        <dbReference type="SAM" id="MobiDB-lite"/>
    </source>
</evidence>
<gene>
    <name evidence="3" type="ORF">SAMN05216188_13086</name>
</gene>
<feature type="region of interest" description="Disordered" evidence="1">
    <location>
        <begin position="181"/>
        <end position="203"/>
    </location>
</feature>
<dbReference type="Proteomes" id="UP000199352">
    <property type="component" value="Unassembled WGS sequence"/>
</dbReference>
<sequence>MARPPDIQRILDELGGHLRECRLKAKISGAEAGRRAGISQSKVAKIENGTLWAQQADLYHLADALRMDRTATERLRTLMSQLQDASDTIETPASRVRRDPETQQALEELCAVIRQHRDKAGMTRVEAGRRTGIGRKRIEYIENGTRRPPTEDEVGKLAGALGMDPVVTERALEQARQLAAARGCGGRPWKPPRAQVANTTPRP</sequence>
<proteinExistence type="predicted"/>
<dbReference type="AlphaFoldDB" id="A0A1H9W669"/>
<dbReference type="PANTHER" id="PTHR43236">
    <property type="entry name" value="ANTITOXIN HIGA1"/>
    <property type="match status" value="1"/>
</dbReference>
<organism evidence="3 4">
    <name type="scientific">Lentzea xinjiangensis</name>
    <dbReference type="NCBI Taxonomy" id="402600"/>
    <lineage>
        <taxon>Bacteria</taxon>
        <taxon>Bacillati</taxon>
        <taxon>Actinomycetota</taxon>
        <taxon>Actinomycetes</taxon>
        <taxon>Pseudonocardiales</taxon>
        <taxon>Pseudonocardiaceae</taxon>
        <taxon>Lentzea</taxon>
    </lineage>
</organism>
<dbReference type="InterPro" id="IPR052345">
    <property type="entry name" value="Rad_response_metalloprotease"/>
</dbReference>
<feature type="domain" description="HTH cro/C1-type" evidence="2">
    <location>
        <begin position="18"/>
        <end position="72"/>
    </location>
</feature>
<dbReference type="Pfam" id="PF13560">
    <property type="entry name" value="HTH_31"/>
    <property type="match status" value="2"/>
</dbReference>
<evidence type="ECO:0000313" key="3">
    <source>
        <dbReference type="EMBL" id="SES28963.1"/>
    </source>
</evidence>
<evidence type="ECO:0000313" key="4">
    <source>
        <dbReference type="Proteomes" id="UP000199352"/>
    </source>
</evidence>
<dbReference type="CDD" id="cd00093">
    <property type="entry name" value="HTH_XRE"/>
    <property type="match status" value="2"/>
</dbReference>
<accession>A0A1H9W669</accession>
<name>A0A1H9W669_9PSEU</name>
<dbReference type="EMBL" id="FOFR01000030">
    <property type="protein sequence ID" value="SES28963.1"/>
    <property type="molecule type" value="Genomic_DNA"/>
</dbReference>
<protein>
    <submittedName>
        <fullName evidence="3">Helix-turn-helix domain-containing protein</fullName>
    </submittedName>
</protein>
<dbReference type="PROSITE" id="PS50943">
    <property type="entry name" value="HTH_CROC1"/>
    <property type="match status" value="2"/>
</dbReference>
<dbReference type="SUPFAM" id="SSF47413">
    <property type="entry name" value="lambda repressor-like DNA-binding domains"/>
    <property type="match status" value="2"/>
</dbReference>
<evidence type="ECO:0000259" key="2">
    <source>
        <dbReference type="PROSITE" id="PS50943"/>
    </source>
</evidence>
<dbReference type="Gene3D" id="1.10.260.40">
    <property type="entry name" value="lambda repressor-like DNA-binding domains"/>
    <property type="match status" value="2"/>
</dbReference>
<dbReference type="GO" id="GO:0003677">
    <property type="term" value="F:DNA binding"/>
    <property type="evidence" value="ECO:0007669"/>
    <property type="project" value="InterPro"/>
</dbReference>
<dbReference type="PANTHER" id="PTHR43236:SF2">
    <property type="entry name" value="BLL0069 PROTEIN"/>
    <property type="match status" value="1"/>
</dbReference>